<evidence type="ECO:0000256" key="3">
    <source>
        <dbReference type="ARBA" id="ARBA00022448"/>
    </source>
</evidence>
<name>A0ABU6MCW5_9BACI</name>
<evidence type="ECO:0000256" key="1">
    <source>
        <dbReference type="ARBA" id="ARBA00004202"/>
    </source>
</evidence>
<dbReference type="SMART" id="SM00382">
    <property type="entry name" value="AAA"/>
    <property type="match status" value="1"/>
</dbReference>
<dbReference type="InterPro" id="IPR050388">
    <property type="entry name" value="ABC_Ni/Peptide_Import"/>
</dbReference>
<keyword evidence="4" id="KW-1003">Cell membrane</keyword>
<dbReference type="NCBIfam" id="TIGR01727">
    <property type="entry name" value="oligo_HPY"/>
    <property type="match status" value="1"/>
</dbReference>
<evidence type="ECO:0000313" key="9">
    <source>
        <dbReference type="EMBL" id="MED1202508.1"/>
    </source>
</evidence>
<comment type="similarity">
    <text evidence="2">Belongs to the ABC transporter superfamily.</text>
</comment>
<organism evidence="9 10">
    <name type="scientific">Heyndrickxia acidicola</name>
    <dbReference type="NCBI Taxonomy" id="209389"/>
    <lineage>
        <taxon>Bacteria</taxon>
        <taxon>Bacillati</taxon>
        <taxon>Bacillota</taxon>
        <taxon>Bacilli</taxon>
        <taxon>Bacillales</taxon>
        <taxon>Bacillaceae</taxon>
        <taxon>Heyndrickxia</taxon>
    </lineage>
</organism>
<dbReference type="InterPro" id="IPR003439">
    <property type="entry name" value="ABC_transporter-like_ATP-bd"/>
</dbReference>
<dbReference type="CDD" id="cd03257">
    <property type="entry name" value="ABC_NikE_OppD_transporters"/>
    <property type="match status" value="1"/>
</dbReference>
<dbReference type="PANTHER" id="PTHR43297">
    <property type="entry name" value="OLIGOPEPTIDE TRANSPORT ATP-BINDING PROTEIN APPD"/>
    <property type="match status" value="1"/>
</dbReference>
<dbReference type="PANTHER" id="PTHR43297:SF2">
    <property type="entry name" value="DIPEPTIDE TRANSPORT ATP-BINDING PROTEIN DPPD"/>
    <property type="match status" value="1"/>
</dbReference>
<dbReference type="EMBL" id="JARMAB010000006">
    <property type="protein sequence ID" value="MED1202508.1"/>
    <property type="molecule type" value="Genomic_DNA"/>
</dbReference>
<keyword evidence="6 9" id="KW-0067">ATP-binding</keyword>
<gene>
    <name evidence="9" type="ORF">P4T90_05300</name>
</gene>
<evidence type="ECO:0000256" key="5">
    <source>
        <dbReference type="ARBA" id="ARBA00022741"/>
    </source>
</evidence>
<comment type="subcellular location">
    <subcellularLocation>
        <location evidence="1">Cell membrane</location>
        <topology evidence="1">Peripheral membrane protein</topology>
    </subcellularLocation>
</comment>
<dbReference type="PROSITE" id="PS00211">
    <property type="entry name" value="ABC_TRANSPORTER_1"/>
    <property type="match status" value="1"/>
</dbReference>
<reference evidence="9 10" key="1">
    <citation type="submission" date="2023-03" db="EMBL/GenBank/DDBJ databases">
        <title>Bacillus Genome Sequencing.</title>
        <authorList>
            <person name="Dunlap C."/>
        </authorList>
    </citation>
    <scope>NUCLEOTIDE SEQUENCE [LARGE SCALE GENOMIC DNA]</scope>
    <source>
        <strain evidence="9 10">B-23453</strain>
    </source>
</reference>
<comment type="caution">
    <text evidence="9">The sequence shown here is derived from an EMBL/GenBank/DDBJ whole genome shotgun (WGS) entry which is preliminary data.</text>
</comment>
<dbReference type="Gene3D" id="3.40.50.300">
    <property type="entry name" value="P-loop containing nucleotide triphosphate hydrolases"/>
    <property type="match status" value="1"/>
</dbReference>
<dbReference type="SUPFAM" id="SSF52540">
    <property type="entry name" value="P-loop containing nucleoside triphosphate hydrolases"/>
    <property type="match status" value="1"/>
</dbReference>
<evidence type="ECO:0000256" key="2">
    <source>
        <dbReference type="ARBA" id="ARBA00005417"/>
    </source>
</evidence>
<keyword evidence="7" id="KW-0472">Membrane</keyword>
<keyword evidence="3" id="KW-0813">Transport</keyword>
<dbReference type="InterPro" id="IPR017871">
    <property type="entry name" value="ABC_transporter-like_CS"/>
</dbReference>
<dbReference type="RefSeq" id="WP_066265595.1">
    <property type="nucleotide sequence ID" value="NZ_JARMAB010000006.1"/>
</dbReference>
<keyword evidence="5" id="KW-0547">Nucleotide-binding</keyword>
<dbReference type="InterPro" id="IPR013563">
    <property type="entry name" value="Oligopep_ABC_C"/>
</dbReference>
<dbReference type="PROSITE" id="PS50893">
    <property type="entry name" value="ABC_TRANSPORTER_2"/>
    <property type="match status" value="1"/>
</dbReference>
<evidence type="ECO:0000256" key="7">
    <source>
        <dbReference type="ARBA" id="ARBA00023136"/>
    </source>
</evidence>
<evidence type="ECO:0000256" key="4">
    <source>
        <dbReference type="ARBA" id="ARBA00022475"/>
    </source>
</evidence>
<dbReference type="GO" id="GO:0005524">
    <property type="term" value="F:ATP binding"/>
    <property type="evidence" value="ECO:0007669"/>
    <property type="project" value="UniProtKB-KW"/>
</dbReference>
<dbReference type="Pfam" id="PF00005">
    <property type="entry name" value="ABC_tran"/>
    <property type="match status" value="1"/>
</dbReference>
<sequence length="340" mass="38195">MGNTPLLQIRNLCTSFRIQEHYHAAVDDVTLTINENEVVAIVGESGCGKSALALSVMGLHPKERTKIDGKIDFNGIDLLSLNDQKLNKIRGKDIGMIFQDPLSALNPLMRVGKQIEESMSYHLKLSPSQKKKRTLDLLKQVGIPVPERTYMQFPHELSGGMRQRIVIAIAIACEPSLIIADEPTTALDVTIQAQIMDLLKDLQKQLKTGIVLITHDLGVVSEMADRVAVMYAGEIVEMADVYTIFHNPLHPYTRSLLNSIPSSKSDADRLHVIEGIVPPLTKLPRTGCRFKSRIPWINQNEHEENPVLQEIEPNHYVRCSCYKNFHFPDQKVGEQNYDIS</sequence>
<dbReference type="InterPro" id="IPR027417">
    <property type="entry name" value="P-loop_NTPase"/>
</dbReference>
<proteinExistence type="inferred from homology"/>
<accession>A0ABU6MCW5</accession>
<evidence type="ECO:0000313" key="10">
    <source>
        <dbReference type="Proteomes" id="UP001341444"/>
    </source>
</evidence>
<evidence type="ECO:0000256" key="6">
    <source>
        <dbReference type="ARBA" id="ARBA00022840"/>
    </source>
</evidence>
<evidence type="ECO:0000259" key="8">
    <source>
        <dbReference type="PROSITE" id="PS50893"/>
    </source>
</evidence>
<protein>
    <submittedName>
        <fullName evidence="9">ABC transporter ATP-binding protein</fullName>
    </submittedName>
</protein>
<dbReference type="Proteomes" id="UP001341444">
    <property type="component" value="Unassembled WGS sequence"/>
</dbReference>
<dbReference type="Pfam" id="PF08352">
    <property type="entry name" value="oligo_HPY"/>
    <property type="match status" value="1"/>
</dbReference>
<dbReference type="InterPro" id="IPR003593">
    <property type="entry name" value="AAA+_ATPase"/>
</dbReference>
<feature type="domain" description="ABC transporter" evidence="8">
    <location>
        <begin position="7"/>
        <end position="257"/>
    </location>
</feature>
<keyword evidence="10" id="KW-1185">Reference proteome</keyword>